<evidence type="ECO:0000313" key="2">
    <source>
        <dbReference type="EMBL" id="PTL40126.1"/>
    </source>
</evidence>
<name>A0A2T4U9P7_9BACI</name>
<keyword evidence="1" id="KW-0812">Transmembrane</keyword>
<dbReference type="OrthoDB" id="2418141at2"/>
<keyword evidence="3" id="KW-1185">Reference proteome</keyword>
<dbReference type="EMBL" id="PZJJ01000002">
    <property type="protein sequence ID" value="PTL40126.1"/>
    <property type="molecule type" value="Genomic_DNA"/>
</dbReference>
<dbReference type="InterPro" id="IPR026369">
    <property type="entry name" value="CxxC_20_CxxC"/>
</dbReference>
<evidence type="ECO:0000313" key="3">
    <source>
        <dbReference type="Proteomes" id="UP000240509"/>
    </source>
</evidence>
<comment type="caution">
    <text evidence="2">The sequence shown here is derived from an EMBL/GenBank/DDBJ whole genome shotgun (WGS) entry which is preliminary data.</text>
</comment>
<dbReference type="RefSeq" id="WP_107583303.1">
    <property type="nucleotide sequence ID" value="NZ_PZJJ01000002.1"/>
</dbReference>
<keyword evidence="1" id="KW-1133">Transmembrane helix</keyword>
<evidence type="ECO:0000256" key="1">
    <source>
        <dbReference type="SAM" id="Phobius"/>
    </source>
</evidence>
<dbReference type="NCBIfam" id="TIGR04104">
    <property type="entry name" value="cxxc_20_cxxc"/>
    <property type="match status" value="1"/>
</dbReference>
<gene>
    <name evidence="2" type="ORF">C6Y45_01735</name>
</gene>
<protein>
    <recommendedName>
        <fullName evidence="4">Cxxc_20_cxxc protein</fullName>
    </recommendedName>
</protein>
<organism evidence="2 3">
    <name type="scientific">Alkalicoccus saliphilus</name>
    <dbReference type="NCBI Taxonomy" id="200989"/>
    <lineage>
        <taxon>Bacteria</taxon>
        <taxon>Bacillati</taxon>
        <taxon>Bacillota</taxon>
        <taxon>Bacilli</taxon>
        <taxon>Bacillales</taxon>
        <taxon>Bacillaceae</taxon>
        <taxon>Alkalicoccus</taxon>
    </lineage>
</organism>
<proteinExistence type="predicted"/>
<evidence type="ECO:0008006" key="4">
    <source>
        <dbReference type="Google" id="ProtNLM"/>
    </source>
</evidence>
<reference evidence="2 3" key="1">
    <citation type="submission" date="2018-03" db="EMBL/GenBank/DDBJ databases">
        <title>Alkalicoccus saliphilus sp. nov., isolated from a mineral pool.</title>
        <authorList>
            <person name="Zhao B."/>
        </authorList>
    </citation>
    <scope>NUCLEOTIDE SEQUENCE [LARGE SCALE GENOMIC DNA]</scope>
    <source>
        <strain evidence="2 3">6AG</strain>
    </source>
</reference>
<feature type="transmembrane region" description="Helical" evidence="1">
    <location>
        <begin position="42"/>
        <end position="61"/>
    </location>
</feature>
<dbReference type="AlphaFoldDB" id="A0A2T4U9P7"/>
<keyword evidence="1" id="KW-0472">Membrane</keyword>
<feature type="transmembrane region" description="Helical" evidence="1">
    <location>
        <begin position="68"/>
        <end position="89"/>
    </location>
</feature>
<sequence>MKLPECWNCRRRFQWKEVVLFISSKKCPSCGKTNYLPSRKKYGTGNILLILVLLIGMNVMNTGWIGNLMFAGVLTVLWTVLLPFTYTFIEEEDSLF</sequence>
<dbReference type="Proteomes" id="UP000240509">
    <property type="component" value="Unassembled WGS sequence"/>
</dbReference>
<accession>A0A2T4U9P7</accession>